<dbReference type="OrthoDB" id="297923at2759"/>
<protein>
    <recommendedName>
        <fullName evidence="3">IC97/Casc1 N-terminal domain-containing protein</fullName>
    </recommendedName>
</protein>
<dbReference type="AlphaFoldDB" id="A0A0P1ALI2"/>
<evidence type="ECO:0000256" key="2">
    <source>
        <dbReference type="SAM" id="MobiDB-lite"/>
    </source>
</evidence>
<proteinExistence type="inferred from homology"/>
<dbReference type="Pfam" id="PF15927">
    <property type="entry name" value="Casc1_N"/>
    <property type="match status" value="1"/>
</dbReference>
<name>A0A0P1ALI2_PLAHL</name>
<dbReference type="OMA" id="WTLKQNY"/>
<evidence type="ECO:0000259" key="3">
    <source>
        <dbReference type="Pfam" id="PF15927"/>
    </source>
</evidence>
<organism evidence="4 5">
    <name type="scientific">Plasmopara halstedii</name>
    <name type="common">Downy mildew of sunflower</name>
    <dbReference type="NCBI Taxonomy" id="4781"/>
    <lineage>
        <taxon>Eukaryota</taxon>
        <taxon>Sar</taxon>
        <taxon>Stramenopiles</taxon>
        <taxon>Oomycota</taxon>
        <taxon>Peronosporomycetes</taxon>
        <taxon>Peronosporales</taxon>
        <taxon>Peronosporaceae</taxon>
        <taxon>Plasmopara</taxon>
    </lineage>
</organism>
<feature type="compositionally biased region" description="Basic residues" evidence="2">
    <location>
        <begin position="14"/>
        <end position="23"/>
    </location>
</feature>
<evidence type="ECO:0000313" key="5">
    <source>
        <dbReference type="Proteomes" id="UP000054928"/>
    </source>
</evidence>
<comment type="similarity">
    <text evidence="1">Belongs to the DNAI7 family.</text>
</comment>
<dbReference type="GO" id="GO:0005930">
    <property type="term" value="C:axoneme"/>
    <property type="evidence" value="ECO:0007669"/>
    <property type="project" value="TreeGrafter"/>
</dbReference>
<dbReference type="GO" id="GO:0008017">
    <property type="term" value="F:microtubule binding"/>
    <property type="evidence" value="ECO:0007669"/>
    <property type="project" value="TreeGrafter"/>
</dbReference>
<dbReference type="STRING" id="4781.A0A0P1ALI2"/>
<evidence type="ECO:0000313" key="4">
    <source>
        <dbReference type="EMBL" id="CEG41768.1"/>
    </source>
</evidence>
<sequence length="771" mass="86563">MVSDSLSLSPQLGPKKKIKAPKKTKAELEEERRLQEEREARLRAEEEKRLEEDRIRIEEEEARRLEENTRNRQAELARLVHEHKEAKSGLKAKAVRLAELLRMQKEAKDWENYLACQPRPNAEIEVDMNSFLHSWEVDTTTLQLDLPAVITACESATEVMEDLNFVAANACATNDHALQMQCARFLSQLQKLVVEKVDAVTARVLQYADEFADVTPNMSNNINSRGEFKLASASSKSGCVQVGLWVNLFAKGLSRTKRVEFVELGATVDLPKAVIAQSLALRVAFWPFDTFSSVSKGFGNDIALGGVFSLELMAVPTPPKRARGWIMREIPSARDQLKRLHYPLDGMVASTALPIKATYTVPKDVLLETKINQAARVKPRIGWWDTTQMQWAEEGVSDVVYQEDTHSVSFSTLHLTHLALLVRRDRNYHKSSWSLCMVTSQRQDEDARFDYSQPGDNELGDMRASLTLSTAMLSRIQFEITPFGVQLVEPDFPQLEALRKNVLPPGELLVRLAHAGIDLCPPPEMNDVSGERGEGQSPRPYCATKFKTFEDRVIDEIAGVSAGVEITDGNDNAGSCGLAATYWPGAIGNSKQIVFSVKEISWPYMSDDYEGNQEPTGEDESTSIAISTERVLVLAEADEEAKGGGVKFRLGRTDICYGEERDNEDIYNTHVHLRQALDEIMSPDARDRIDNSHVLFEMNLQKMLRLLRLFSFSQPYLLPKEEDEFEKDQDTGEPVTECLVKEKEGTVDLDNATSAEVETKSELVHVPIETI</sequence>
<dbReference type="EMBL" id="CCYD01000610">
    <property type="protein sequence ID" value="CEG41768.1"/>
    <property type="molecule type" value="Genomic_DNA"/>
</dbReference>
<dbReference type="RefSeq" id="XP_024578137.1">
    <property type="nucleotide sequence ID" value="XM_024727573.1"/>
</dbReference>
<feature type="compositionally biased region" description="Polar residues" evidence="2">
    <location>
        <begin position="1"/>
        <end position="10"/>
    </location>
</feature>
<accession>A0A0P1ALI2</accession>
<dbReference type="PANTHER" id="PTHR20929:SF11">
    <property type="entry name" value="DYNEIN AXONEMAL INTERMEDIATE CHAIN 7"/>
    <property type="match status" value="1"/>
</dbReference>
<feature type="domain" description="IC97/Casc1 N-terminal" evidence="3">
    <location>
        <begin position="49"/>
        <end position="229"/>
    </location>
</feature>
<dbReference type="InterPro" id="IPR031826">
    <property type="entry name" value="IC97/Casc1_N"/>
</dbReference>
<reference evidence="5" key="1">
    <citation type="submission" date="2014-09" db="EMBL/GenBank/DDBJ databases">
        <authorList>
            <person name="Sharma Rahul"/>
            <person name="Thines Marco"/>
        </authorList>
    </citation>
    <scope>NUCLEOTIDE SEQUENCE [LARGE SCALE GENOMIC DNA]</scope>
</reference>
<dbReference type="GO" id="GO:0048487">
    <property type="term" value="F:beta-tubulin binding"/>
    <property type="evidence" value="ECO:0007669"/>
    <property type="project" value="TreeGrafter"/>
</dbReference>
<dbReference type="Proteomes" id="UP000054928">
    <property type="component" value="Unassembled WGS sequence"/>
</dbReference>
<keyword evidence="5" id="KW-1185">Reference proteome</keyword>
<evidence type="ECO:0000256" key="1">
    <source>
        <dbReference type="ARBA" id="ARBA00024332"/>
    </source>
</evidence>
<feature type="compositionally biased region" description="Basic and acidic residues" evidence="2">
    <location>
        <begin position="24"/>
        <end position="50"/>
    </location>
</feature>
<dbReference type="PANTHER" id="PTHR20929">
    <property type="entry name" value="LUNG ADENOMA SUSCEPTIBILITY 1-RELATED"/>
    <property type="match status" value="1"/>
</dbReference>
<feature type="region of interest" description="Disordered" evidence="2">
    <location>
        <begin position="1"/>
        <end position="50"/>
    </location>
</feature>
<dbReference type="InterPro" id="IPR023247">
    <property type="entry name" value="IC97/Dnai7-like"/>
</dbReference>
<dbReference type="GeneID" id="36407152"/>